<evidence type="ECO:0000259" key="5">
    <source>
        <dbReference type="Pfam" id="PF07635"/>
    </source>
</evidence>
<dbReference type="Pfam" id="PF07631">
    <property type="entry name" value="PSD4"/>
    <property type="match status" value="1"/>
</dbReference>
<evidence type="ECO:0000256" key="1">
    <source>
        <dbReference type="SAM" id="SignalP"/>
    </source>
</evidence>
<evidence type="ECO:0000313" key="7">
    <source>
        <dbReference type="Proteomes" id="UP000317648"/>
    </source>
</evidence>
<protein>
    <recommendedName>
        <fullName evidence="8">Planctomycete cytochrome C</fullName>
    </recommendedName>
</protein>
<feature type="domain" description="DUF1592" evidence="4">
    <location>
        <begin position="345"/>
        <end position="393"/>
    </location>
</feature>
<feature type="domain" description="DUF1585" evidence="2">
    <location>
        <begin position="698"/>
        <end position="767"/>
    </location>
</feature>
<dbReference type="Pfam" id="PF07627">
    <property type="entry name" value="PSCyt3"/>
    <property type="match status" value="1"/>
</dbReference>
<proteinExistence type="predicted"/>
<dbReference type="Pfam" id="PF07635">
    <property type="entry name" value="PSCyt1"/>
    <property type="match status" value="1"/>
</dbReference>
<sequence length="774" mass="88116" precursor="true">MTRFFHLFALLLLCGLELLLAMAPVAAVAAESAVSDAFTPTRLAEFEQQIQPFVARYCTECHNEVSAEVGFRLDNLDGMVTAGQDTERWEKTLEMLDIGDMPPEDADQQPSKADRRRVVAWITAELKKIGRGPDDARLERPEFGNRVDHEDLFSGQHQGPAFSPSRLWRKTSQIHRDFEASLRLPQGASPFTPRGGEGFQDYDYLFANEATIISMRLNTSNYAAEILDGRMVNPPGPDGKTDRNQRVREGVSRFREFNDLKEVAGEPAAEAVAAAVDRAFTVLVYRQPSAAEAERYGAFLRKSISIGGGRMGLENLLTAIMLSPEFIYRQEIGLGPKLPDGRRMLSPPEIALAIAYALTNSPPDTQLQQAVAAGKLSTQADVEREVRRMLDVSTKDYWEYEINHTFESHREACRNPRVLRFFREFFGYNRVFDVFKDETRNPHHKPQFLFKDADLFVLSILEEDQQVLQQLLTSDRYVVHYTSPRQAERKLEQIRKNDKGKNAEDLQRLQSGRTPVLGGYRGGQYYTTYGFEKETWDYPLEQPFVVPHRAGMLTHPAWLVAHSGNFDNDPIRRGKWIRERLLADTIPDIPIGVDAALTDDPHLTLREKLAKTTRSECWRCHRKMNPLGLPFEAYDDFGRYRDNIYYDDNQEIAGTFYERETRNKIAQRRNGPGLTFTTRPVDTTGALAGSGDAQLDGEVENAQDLVQRLAKSERVRQSFVRHAFRYWMGRNETLNDSPKLMAADRAYVKSGGSFKELLVSLLTSDSFLMRKDEE</sequence>
<keyword evidence="1" id="KW-0732">Signal</keyword>
<keyword evidence="7" id="KW-1185">Reference proteome</keyword>
<dbReference type="AlphaFoldDB" id="A0A518E0Y6"/>
<dbReference type="Pfam" id="PF07624">
    <property type="entry name" value="PSD2"/>
    <property type="match status" value="1"/>
</dbReference>
<feature type="domain" description="DUF1588" evidence="3">
    <location>
        <begin position="549"/>
        <end position="642"/>
    </location>
</feature>
<dbReference type="InterPro" id="IPR013042">
    <property type="entry name" value="DUF1592"/>
</dbReference>
<gene>
    <name evidence="6" type="ORF">Pla8534_55750</name>
</gene>
<reference evidence="6 7" key="1">
    <citation type="submission" date="2019-02" db="EMBL/GenBank/DDBJ databases">
        <title>Deep-cultivation of Planctomycetes and their phenomic and genomic characterization uncovers novel biology.</title>
        <authorList>
            <person name="Wiegand S."/>
            <person name="Jogler M."/>
            <person name="Boedeker C."/>
            <person name="Pinto D."/>
            <person name="Vollmers J."/>
            <person name="Rivas-Marin E."/>
            <person name="Kohn T."/>
            <person name="Peeters S.H."/>
            <person name="Heuer A."/>
            <person name="Rast P."/>
            <person name="Oberbeckmann S."/>
            <person name="Bunk B."/>
            <person name="Jeske O."/>
            <person name="Meyerdierks A."/>
            <person name="Storesund J.E."/>
            <person name="Kallscheuer N."/>
            <person name="Luecker S."/>
            <person name="Lage O.M."/>
            <person name="Pohl T."/>
            <person name="Merkel B.J."/>
            <person name="Hornburger P."/>
            <person name="Mueller R.-W."/>
            <person name="Bruemmer F."/>
            <person name="Labrenz M."/>
            <person name="Spormann A.M."/>
            <person name="Op den Camp H."/>
            <person name="Overmann J."/>
            <person name="Amann R."/>
            <person name="Jetten M.S.M."/>
            <person name="Mascher T."/>
            <person name="Medema M.H."/>
            <person name="Devos D.P."/>
            <person name="Kaster A.-K."/>
            <person name="Ovreas L."/>
            <person name="Rohde M."/>
            <person name="Galperin M.Y."/>
            <person name="Jogler C."/>
        </authorList>
    </citation>
    <scope>NUCLEOTIDE SEQUENCE [LARGE SCALE GENOMIC DNA]</scope>
    <source>
        <strain evidence="6 7">Pla85_3_4</strain>
    </source>
</reference>
<dbReference type="InterPro" id="IPR036909">
    <property type="entry name" value="Cyt_c-like_dom_sf"/>
</dbReference>
<evidence type="ECO:0000259" key="2">
    <source>
        <dbReference type="Pfam" id="PF07624"/>
    </source>
</evidence>
<dbReference type="RefSeq" id="WP_197442626.1">
    <property type="nucleotide sequence ID" value="NZ_CP036433.1"/>
</dbReference>
<feature type="domain" description="Cytochrome C Planctomycete-type" evidence="5">
    <location>
        <begin position="58"/>
        <end position="105"/>
    </location>
</feature>
<dbReference type="GO" id="GO:0020037">
    <property type="term" value="F:heme binding"/>
    <property type="evidence" value="ECO:0007669"/>
    <property type="project" value="InterPro"/>
</dbReference>
<evidence type="ECO:0000259" key="4">
    <source>
        <dbReference type="Pfam" id="PF07631"/>
    </source>
</evidence>
<dbReference type="EMBL" id="CP036433">
    <property type="protein sequence ID" value="QDU97721.1"/>
    <property type="molecule type" value="Genomic_DNA"/>
</dbReference>
<dbReference type="InterPro" id="IPR011429">
    <property type="entry name" value="Cyt_c_Planctomycete-type"/>
</dbReference>
<dbReference type="InterPro" id="IPR013039">
    <property type="entry name" value="DUF1588"/>
</dbReference>
<dbReference type="KEGG" id="lcre:Pla8534_55750"/>
<feature type="chain" id="PRO_5022231241" description="Planctomycete cytochrome C" evidence="1">
    <location>
        <begin position="30"/>
        <end position="774"/>
    </location>
</feature>
<evidence type="ECO:0000259" key="3">
    <source>
        <dbReference type="Pfam" id="PF07627"/>
    </source>
</evidence>
<dbReference type="InterPro" id="IPR011478">
    <property type="entry name" value="DUF1585"/>
</dbReference>
<name>A0A518E0Y6_9BACT</name>
<evidence type="ECO:0008006" key="8">
    <source>
        <dbReference type="Google" id="ProtNLM"/>
    </source>
</evidence>
<organism evidence="6 7">
    <name type="scientific">Lignipirellula cremea</name>
    <dbReference type="NCBI Taxonomy" id="2528010"/>
    <lineage>
        <taxon>Bacteria</taxon>
        <taxon>Pseudomonadati</taxon>
        <taxon>Planctomycetota</taxon>
        <taxon>Planctomycetia</taxon>
        <taxon>Pirellulales</taxon>
        <taxon>Pirellulaceae</taxon>
        <taxon>Lignipirellula</taxon>
    </lineage>
</organism>
<dbReference type="Proteomes" id="UP000317648">
    <property type="component" value="Chromosome"/>
</dbReference>
<dbReference type="GO" id="GO:0009055">
    <property type="term" value="F:electron transfer activity"/>
    <property type="evidence" value="ECO:0007669"/>
    <property type="project" value="InterPro"/>
</dbReference>
<evidence type="ECO:0000313" key="6">
    <source>
        <dbReference type="EMBL" id="QDU97721.1"/>
    </source>
</evidence>
<feature type="signal peptide" evidence="1">
    <location>
        <begin position="1"/>
        <end position="29"/>
    </location>
</feature>
<dbReference type="SUPFAM" id="SSF46626">
    <property type="entry name" value="Cytochrome c"/>
    <property type="match status" value="1"/>
</dbReference>
<accession>A0A518E0Y6</accession>